<dbReference type="Pfam" id="PF06182">
    <property type="entry name" value="ABC2_membrane_6"/>
    <property type="match status" value="1"/>
</dbReference>
<name>A0A1S1RL53_9ACTN</name>
<dbReference type="PANTHER" id="PTHR36832:SF2">
    <property type="entry name" value="INTEGRAL MEMBRANE PROTEIN"/>
    <property type="match status" value="1"/>
</dbReference>
<feature type="transmembrane region" description="Helical" evidence="1">
    <location>
        <begin position="173"/>
        <end position="195"/>
    </location>
</feature>
<keyword evidence="1" id="KW-1133">Transmembrane helix</keyword>
<feature type="transmembrane region" description="Helical" evidence="1">
    <location>
        <begin position="141"/>
        <end position="161"/>
    </location>
</feature>
<dbReference type="InterPro" id="IPR010390">
    <property type="entry name" value="ABC-2_transporter-like"/>
</dbReference>
<protein>
    <recommendedName>
        <fullName evidence="4">ABC transporter permease</fullName>
    </recommendedName>
</protein>
<keyword evidence="1" id="KW-0472">Membrane</keyword>
<reference evidence="3" key="1">
    <citation type="submission" date="2016-07" db="EMBL/GenBank/DDBJ databases">
        <title>Sequence Frankia sp. strain CcI1.17.</title>
        <authorList>
            <person name="Ghodhbane-Gtari F."/>
            <person name="Swanson E."/>
            <person name="Gueddou A."/>
            <person name="Morris K."/>
            <person name="Hezbri K."/>
            <person name="Ktari A."/>
            <person name="Nouioui I."/>
            <person name="Abebe-Akele F."/>
            <person name="Simpson S."/>
            <person name="Thomas K."/>
            <person name="Gtari M."/>
            <person name="Tisa L.S."/>
            <person name="Hurst S."/>
        </authorList>
    </citation>
    <scope>NUCLEOTIDE SEQUENCE [LARGE SCALE GENOMIC DNA]</scope>
    <source>
        <strain evidence="3">Cc1.17</strain>
    </source>
</reference>
<proteinExistence type="predicted"/>
<dbReference type="Proteomes" id="UP000179627">
    <property type="component" value="Unassembled WGS sequence"/>
</dbReference>
<keyword evidence="1" id="KW-0812">Transmembrane</keyword>
<dbReference type="AlphaFoldDB" id="A0A1S1RL53"/>
<organism evidence="2 3">
    <name type="scientific">Parafrankia colletiae</name>
    <dbReference type="NCBI Taxonomy" id="573497"/>
    <lineage>
        <taxon>Bacteria</taxon>
        <taxon>Bacillati</taxon>
        <taxon>Actinomycetota</taxon>
        <taxon>Actinomycetes</taxon>
        <taxon>Frankiales</taxon>
        <taxon>Frankiaceae</taxon>
        <taxon>Parafrankia</taxon>
    </lineage>
</organism>
<gene>
    <name evidence="2" type="ORF">CC117_02005</name>
</gene>
<feature type="transmembrane region" description="Helical" evidence="1">
    <location>
        <begin position="226"/>
        <end position="245"/>
    </location>
</feature>
<comment type="caution">
    <text evidence="2">The sequence shown here is derived from an EMBL/GenBank/DDBJ whole genome shotgun (WGS) entry which is preliminary data.</text>
</comment>
<evidence type="ECO:0008006" key="4">
    <source>
        <dbReference type="Google" id="ProtNLM"/>
    </source>
</evidence>
<sequence>MWCAVASAAARRLLCYRATVAASILSSIILIVLRGHVALAVWAERPDLAGYDSTAAITFTVLGQSLVTTFAVFGGMIDMPWRIRNGSIEVDLVRPVGFQRWWLGLEVGRAAVYFASRAVPAAVVGALLFDLRRPASTGACAAFAASLGLALLVSFGLRYLVGLSAFWMTDARGVQAVSALVMMFFSGAVLPLSLFPGPLGTIAGLAPFGAVVQVPMDLYLGTADGGALQALAFQAVWAVLLLLSARALTTAGLRRLVVQGG</sequence>
<evidence type="ECO:0000256" key="1">
    <source>
        <dbReference type="SAM" id="Phobius"/>
    </source>
</evidence>
<feature type="transmembrane region" description="Helical" evidence="1">
    <location>
        <begin position="110"/>
        <end position="129"/>
    </location>
</feature>
<accession>A0A1S1RL53</accession>
<feature type="transmembrane region" description="Helical" evidence="1">
    <location>
        <begin position="20"/>
        <end position="43"/>
    </location>
</feature>
<evidence type="ECO:0000313" key="3">
    <source>
        <dbReference type="Proteomes" id="UP000179627"/>
    </source>
</evidence>
<feature type="transmembrane region" description="Helical" evidence="1">
    <location>
        <begin position="55"/>
        <end position="77"/>
    </location>
</feature>
<keyword evidence="3" id="KW-1185">Reference proteome</keyword>
<evidence type="ECO:0000313" key="2">
    <source>
        <dbReference type="EMBL" id="OHV46539.1"/>
    </source>
</evidence>
<dbReference type="EMBL" id="MBLM01000002">
    <property type="protein sequence ID" value="OHV46539.1"/>
    <property type="molecule type" value="Genomic_DNA"/>
</dbReference>
<dbReference type="PANTHER" id="PTHR36832">
    <property type="entry name" value="SLR1174 PROTEIN-RELATED"/>
    <property type="match status" value="1"/>
</dbReference>